<dbReference type="RefSeq" id="WP_042802503.1">
    <property type="nucleotide sequence ID" value="NZ_AVSP01000014.1"/>
</dbReference>
<dbReference type="PROSITE" id="PS50405">
    <property type="entry name" value="GST_CTER"/>
    <property type="match status" value="1"/>
</dbReference>
<gene>
    <name evidence="4" type="ORF">AK33_05315</name>
</gene>
<dbReference type="CDD" id="cd03057">
    <property type="entry name" value="GST_N_Beta"/>
    <property type="match status" value="1"/>
</dbReference>
<comment type="similarity">
    <text evidence="1">Belongs to the GST superfamily.</text>
</comment>
<organism evidence="4 5">
    <name type="scientific">Mannheimia granulomatis</name>
    <dbReference type="NCBI Taxonomy" id="85402"/>
    <lineage>
        <taxon>Bacteria</taxon>
        <taxon>Pseudomonadati</taxon>
        <taxon>Pseudomonadota</taxon>
        <taxon>Gammaproteobacteria</taxon>
        <taxon>Pasteurellales</taxon>
        <taxon>Pasteurellaceae</taxon>
        <taxon>Mannheimia</taxon>
    </lineage>
</organism>
<dbReference type="Proteomes" id="UP000054123">
    <property type="component" value="Unassembled WGS sequence"/>
</dbReference>
<evidence type="ECO:0000259" key="3">
    <source>
        <dbReference type="PROSITE" id="PS50405"/>
    </source>
</evidence>
<dbReference type="SFLD" id="SFLDS00019">
    <property type="entry name" value="Glutathione_Transferase_(cytos"/>
    <property type="match status" value="1"/>
</dbReference>
<dbReference type="InterPro" id="IPR036249">
    <property type="entry name" value="Thioredoxin-like_sf"/>
</dbReference>
<proteinExistence type="inferred from homology"/>
<dbReference type="GO" id="GO:0016740">
    <property type="term" value="F:transferase activity"/>
    <property type="evidence" value="ECO:0007669"/>
    <property type="project" value="UniProtKB-KW"/>
</dbReference>
<dbReference type="PATRIC" id="fig|1450449.3.peg.1037"/>
<keyword evidence="5" id="KW-1185">Reference proteome</keyword>
<dbReference type="InterPro" id="IPR004045">
    <property type="entry name" value="Glutathione_S-Trfase_N"/>
</dbReference>
<dbReference type="AlphaFoldDB" id="A0A011LY58"/>
<dbReference type="InterPro" id="IPR010987">
    <property type="entry name" value="Glutathione-S-Trfase_C-like"/>
</dbReference>
<evidence type="ECO:0000256" key="1">
    <source>
        <dbReference type="RuleBase" id="RU003494"/>
    </source>
</evidence>
<dbReference type="STRING" id="1122190.GCA_000621105_02018"/>
<evidence type="ECO:0000313" key="5">
    <source>
        <dbReference type="Proteomes" id="UP000054123"/>
    </source>
</evidence>
<dbReference type="PANTHER" id="PTHR44051">
    <property type="entry name" value="GLUTATHIONE S-TRANSFERASE-RELATED"/>
    <property type="match status" value="1"/>
</dbReference>
<dbReference type="CDD" id="cd03188">
    <property type="entry name" value="GST_C_Beta"/>
    <property type="match status" value="1"/>
</dbReference>
<accession>A0A011LY58</accession>
<dbReference type="Gene3D" id="1.20.1050.10">
    <property type="match status" value="1"/>
</dbReference>
<dbReference type="InterPro" id="IPR040079">
    <property type="entry name" value="Glutathione_S-Trfase"/>
</dbReference>
<sequence>MKLYGLVGACSFVPHVALEWIKAQTQQDYEFQAVSREFIKSAEYLALNPRGAVPLLVDGDLALSQNQAILHYLDELYPDAKLFGSKTARDKAKAARWLSFFNADVHKSFVPLFRLPSYAEENEELTKTIRQQAAEQILDQLATANEHLENHIFFGESISVADIYLYIMLNWCRRLGLDFSHLEQLSNFMQRVEADKGVDNAREQEGLKG</sequence>
<dbReference type="Pfam" id="PF02798">
    <property type="entry name" value="GST_N"/>
    <property type="match status" value="1"/>
</dbReference>
<dbReference type="InterPro" id="IPR036282">
    <property type="entry name" value="Glutathione-S-Trfase_C_sf"/>
</dbReference>
<reference evidence="4 5" key="1">
    <citation type="journal article" date="2014" name="Genome Announc.">
        <title>Genome Sequence of a Presumptive Mannheimia haemolytica Strain with an A1/A6-Cross-Reactive Serotype from a White-Tailed Deer (Odocoileus virginianus).</title>
        <authorList>
            <person name="Lawrence P.K."/>
            <person name="Bey R.F."/>
            <person name="Wiener B."/>
            <person name="Kittichotirat W."/>
            <person name="Bumgarner R.E."/>
        </authorList>
    </citation>
    <scope>NUCLEOTIDE SEQUENCE [LARGE SCALE GENOMIC DNA]</scope>
    <source>
        <strain evidence="4 5">PKL10</strain>
    </source>
</reference>
<dbReference type="SUPFAM" id="SSF52833">
    <property type="entry name" value="Thioredoxin-like"/>
    <property type="match status" value="1"/>
</dbReference>
<dbReference type="InterPro" id="IPR004046">
    <property type="entry name" value="GST_C"/>
</dbReference>
<dbReference type="SUPFAM" id="SSF47616">
    <property type="entry name" value="GST C-terminal domain-like"/>
    <property type="match status" value="1"/>
</dbReference>
<feature type="domain" description="GST C-terminal" evidence="3">
    <location>
        <begin position="87"/>
        <end position="209"/>
    </location>
</feature>
<keyword evidence="4" id="KW-0808">Transferase</keyword>
<evidence type="ECO:0000259" key="2">
    <source>
        <dbReference type="PROSITE" id="PS50404"/>
    </source>
</evidence>
<dbReference type="SFLD" id="SFLDG01150">
    <property type="entry name" value="Main.1:_Beta-like"/>
    <property type="match status" value="1"/>
</dbReference>
<evidence type="ECO:0000313" key="4">
    <source>
        <dbReference type="EMBL" id="EXI62148.1"/>
    </source>
</evidence>
<dbReference type="SFLD" id="SFLDG00358">
    <property type="entry name" value="Main_(cytGST)"/>
    <property type="match status" value="1"/>
</dbReference>
<name>A0A011LY58_9PAST</name>
<feature type="domain" description="GST N-terminal" evidence="2">
    <location>
        <begin position="2"/>
        <end position="81"/>
    </location>
</feature>
<comment type="caution">
    <text evidence="4">The sequence shown here is derived from an EMBL/GenBank/DDBJ whole genome shotgun (WGS) entry which is preliminary data.</text>
</comment>
<protein>
    <submittedName>
        <fullName evidence="4">Glutathione S-transferase</fullName>
    </submittedName>
</protein>
<dbReference type="PANTHER" id="PTHR44051:SF8">
    <property type="entry name" value="GLUTATHIONE S-TRANSFERASE GSTA"/>
    <property type="match status" value="1"/>
</dbReference>
<dbReference type="EMBL" id="JANJ01000004">
    <property type="protein sequence ID" value="EXI62148.1"/>
    <property type="molecule type" value="Genomic_DNA"/>
</dbReference>
<dbReference type="OrthoDB" id="509852at2"/>
<dbReference type="PROSITE" id="PS50404">
    <property type="entry name" value="GST_NTER"/>
    <property type="match status" value="1"/>
</dbReference>
<dbReference type="Gene3D" id="3.40.30.10">
    <property type="entry name" value="Glutaredoxin"/>
    <property type="match status" value="1"/>
</dbReference>
<dbReference type="Pfam" id="PF00043">
    <property type="entry name" value="GST_C"/>
    <property type="match status" value="1"/>
</dbReference>